<dbReference type="AlphaFoldDB" id="A0A1T2X1N3"/>
<dbReference type="OrthoDB" id="2645556at2"/>
<evidence type="ECO:0000313" key="3">
    <source>
        <dbReference type="Proteomes" id="UP000190188"/>
    </source>
</evidence>
<sequence>MGTTEPLWIIMIYYIIMGATLVTSVVSLIRLRLVLMSFIQVTNVAASFVLTLIIAMGRPEGVTEFRYIADQAIAGSAGAIYVGISDVLIIIWWYLFLMTKKQEPIRKRRYKRF</sequence>
<feature type="transmembrane region" description="Helical" evidence="1">
    <location>
        <begin position="33"/>
        <end position="57"/>
    </location>
</feature>
<gene>
    <name evidence="2" type="ORF">BVG16_27210</name>
</gene>
<dbReference type="RefSeq" id="WP_078502344.1">
    <property type="nucleotide sequence ID" value="NZ_MSZX01000014.1"/>
</dbReference>
<proteinExistence type="predicted"/>
<keyword evidence="1" id="KW-0472">Membrane</keyword>
<protein>
    <submittedName>
        <fullName evidence="2">Uncharacterized protein</fullName>
    </submittedName>
</protein>
<keyword evidence="1" id="KW-0812">Transmembrane</keyword>
<feature type="transmembrane region" description="Helical" evidence="1">
    <location>
        <begin position="6"/>
        <end position="26"/>
    </location>
</feature>
<evidence type="ECO:0000256" key="1">
    <source>
        <dbReference type="SAM" id="Phobius"/>
    </source>
</evidence>
<accession>A0A1T2X1N3</accession>
<keyword evidence="3" id="KW-1185">Reference proteome</keyword>
<comment type="caution">
    <text evidence="2">The sequence shown here is derived from an EMBL/GenBank/DDBJ whole genome shotgun (WGS) entry which is preliminary data.</text>
</comment>
<evidence type="ECO:0000313" key="2">
    <source>
        <dbReference type="EMBL" id="OPA73774.1"/>
    </source>
</evidence>
<organism evidence="2 3">
    <name type="scientific">Paenibacillus selenitireducens</name>
    <dbReference type="NCBI Taxonomy" id="1324314"/>
    <lineage>
        <taxon>Bacteria</taxon>
        <taxon>Bacillati</taxon>
        <taxon>Bacillota</taxon>
        <taxon>Bacilli</taxon>
        <taxon>Bacillales</taxon>
        <taxon>Paenibacillaceae</taxon>
        <taxon>Paenibacillus</taxon>
    </lineage>
</organism>
<dbReference type="Proteomes" id="UP000190188">
    <property type="component" value="Unassembled WGS sequence"/>
</dbReference>
<name>A0A1T2X1N3_9BACL</name>
<feature type="transmembrane region" description="Helical" evidence="1">
    <location>
        <begin position="77"/>
        <end position="99"/>
    </location>
</feature>
<dbReference type="EMBL" id="MSZX01000014">
    <property type="protein sequence ID" value="OPA73774.1"/>
    <property type="molecule type" value="Genomic_DNA"/>
</dbReference>
<dbReference type="STRING" id="1324314.BVG16_27210"/>
<reference evidence="2 3" key="1">
    <citation type="submission" date="2017-01" db="EMBL/GenBank/DDBJ databases">
        <title>Genome analysis of Paenibacillus selenitrireducens ES3-24.</title>
        <authorList>
            <person name="Xu D."/>
            <person name="Yao R."/>
            <person name="Zheng S."/>
        </authorList>
    </citation>
    <scope>NUCLEOTIDE SEQUENCE [LARGE SCALE GENOMIC DNA]</scope>
    <source>
        <strain evidence="2 3">ES3-24</strain>
    </source>
</reference>
<keyword evidence="1" id="KW-1133">Transmembrane helix</keyword>